<protein>
    <submittedName>
        <fullName evidence="1">Uncharacterized protein</fullName>
    </submittedName>
</protein>
<dbReference type="AlphaFoldDB" id="A0A0E9UHJ4"/>
<sequence length="36" mass="4264">MCPKNYAALKWGAMYKKSCDFYMVKLKCIKIPFNKT</sequence>
<accession>A0A0E9UHJ4</accession>
<reference evidence="1" key="2">
    <citation type="journal article" date="2015" name="Fish Shellfish Immunol.">
        <title>Early steps in the European eel (Anguilla anguilla)-Vibrio vulnificus interaction in the gills: Role of the RtxA13 toxin.</title>
        <authorList>
            <person name="Callol A."/>
            <person name="Pajuelo D."/>
            <person name="Ebbesson L."/>
            <person name="Teles M."/>
            <person name="MacKenzie S."/>
            <person name="Amaro C."/>
        </authorList>
    </citation>
    <scope>NUCLEOTIDE SEQUENCE</scope>
</reference>
<organism evidence="1">
    <name type="scientific">Anguilla anguilla</name>
    <name type="common">European freshwater eel</name>
    <name type="synonym">Muraena anguilla</name>
    <dbReference type="NCBI Taxonomy" id="7936"/>
    <lineage>
        <taxon>Eukaryota</taxon>
        <taxon>Metazoa</taxon>
        <taxon>Chordata</taxon>
        <taxon>Craniata</taxon>
        <taxon>Vertebrata</taxon>
        <taxon>Euteleostomi</taxon>
        <taxon>Actinopterygii</taxon>
        <taxon>Neopterygii</taxon>
        <taxon>Teleostei</taxon>
        <taxon>Anguilliformes</taxon>
        <taxon>Anguillidae</taxon>
        <taxon>Anguilla</taxon>
    </lineage>
</organism>
<proteinExistence type="predicted"/>
<reference evidence="1" key="1">
    <citation type="submission" date="2014-11" db="EMBL/GenBank/DDBJ databases">
        <authorList>
            <person name="Amaro Gonzalez C."/>
        </authorList>
    </citation>
    <scope>NUCLEOTIDE SEQUENCE</scope>
</reference>
<evidence type="ECO:0000313" key="1">
    <source>
        <dbReference type="EMBL" id="JAH64715.1"/>
    </source>
</evidence>
<dbReference type="EMBL" id="GBXM01043862">
    <property type="protein sequence ID" value="JAH64715.1"/>
    <property type="molecule type" value="Transcribed_RNA"/>
</dbReference>
<dbReference type="EMBL" id="GBXM01043897">
    <property type="protein sequence ID" value="JAH64680.1"/>
    <property type="molecule type" value="Transcribed_RNA"/>
</dbReference>
<name>A0A0E9UHJ4_ANGAN</name>